<dbReference type="STRING" id="41067.A0A2I2FPM7"/>
<evidence type="ECO:0000256" key="4">
    <source>
        <dbReference type="ARBA" id="ARBA00023242"/>
    </source>
</evidence>
<dbReference type="RefSeq" id="XP_024676600.1">
    <property type="nucleotide sequence ID" value="XM_024820428.1"/>
</dbReference>
<feature type="region of interest" description="Disordered" evidence="5">
    <location>
        <begin position="60"/>
        <end position="81"/>
    </location>
</feature>
<dbReference type="GO" id="GO:0000981">
    <property type="term" value="F:DNA-binding transcription factor activity, RNA polymerase II-specific"/>
    <property type="evidence" value="ECO:0007669"/>
    <property type="project" value="InterPro"/>
</dbReference>
<dbReference type="Gene3D" id="4.10.240.10">
    <property type="entry name" value="Zn(2)-C6 fungal-type DNA-binding domain"/>
    <property type="match status" value="1"/>
</dbReference>
<dbReference type="OrthoDB" id="4222821at2759"/>
<gene>
    <name evidence="7" type="ORF">BDW47DRAFT_97450</name>
</gene>
<evidence type="ECO:0000256" key="2">
    <source>
        <dbReference type="ARBA" id="ARBA00023125"/>
    </source>
</evidence>
<evidence type="ECO:0000256" key="5">
    <source>
        <dbReference type="SAM" id="MobiDB-lite"/>
    </source>
</evidence>
<dbReference type="SMART" id="SM00066">
    <property type="entry name" value="GAL4"/>
    <property type="match status" value="1"/>
</dbReference>
<keyword evidence="3" id="KW-0804">Transcription</keyword>
<evidence type="ECO:0000259" key="6">
    <source>
        <dbReference type="PROSITE" id="PS50048"/>
    </source>
</evidence>
<organism evidence="7 8">
    <name type="scientific">Aspergillus candidus</name>
    <dbReference type="NCBI Taxonomy" id="41067"/>
    <lineage>
        <taxon>Eukaryota</taxon>
        <taxon>Fungi</taxon>
        <taxon>Dikarya</taxon>
        <taxon>Ascomycota</taxon>
        <taxon>Pezizomycotina</taxon>
        <taxon>Eurotiomycetes</taxon>
        <taxon>Eurotiomycetidae</taxon>
        <taxon>Eurotiales</taxon>
        <taxon>Aspergillaceae</taxon>
        <taxon>Aspergillus</taxon>
        <taxon>Aspergillus subgen. Circumdati</taxon>
    </lineage>
</organism>
<dbReference type="Proteomes" id="UP000234585">
    <property type="component" value="Unassembled WGS sequence"/>
</dbReference>
<dbReference type="GO" id="GO:0003677">
    <property type="term" value="F:DNA binding"/>
    <property type="evidence" value="ECO:0007669"/>
    <property type="project" value="UniProtKB-KW"/>
</dbReference>
<protein>
    <recommendedName>
        <fullName evidence="6">Zn(2)-C6 fungal-type domain-containing protein</fullName>
    </recommendedName>
</protein>
<name>A0A2I2FPM7_ASPCN</name>
<keyword evidence="8" id="KW-1185">Reference proteome</keyword>
<dbReference type="PROSITE" id="PS00463">
    <property type="entry name" value="ZN2_CY6_FUNGAL_1"/>
    <property type="match status" value="1"/>
</dbReference>
<keyword evidence="4" id="KW-0539">Nucleus</keyword>
<proteinExistence type="predicted"/>
<dbReference type="SUPFAM" id="SSF57701">
    <property type="entry name" value="Zn2/Cys6 DNA-binding domain"/>
    <property type="match status" value="1"/>
</dbReference>
<dbReference type="PROSITE" id="PS50048">
    <property type="entry name" value="ZN2_CY6_FUNGAL_2"/>
    <property type="match status" value="1"/>
</dbReference>
<reference evidence="7 8" key="1">
    <citation type="submission" date="2017-12" db="EMBL/GenBank/DDBJ databases">
        <authorList>
            <consortium name="DOE Joint Genome Institute"/>
            <person name="Haridas S."/>
            <person name="Kjaerbolling I."/>
            <person name="Vesth T.C."/>
            <person name="Frisvad J.C."/>
            <person name="Nybo J.L."/>
            <person name="Theobald S."/>
            <person name="Kuo A."/>
            <person name="Bowyer P."/>
            <person name="Matsuda Y."/>
            <person name="Mondo S."/>
            <person name="Lyhne E.K."/>
            <person name="Kogle M.E."/>
            <person name="Clum A."/>
            <person name="Lipzen A."/>
            <person name="Salamov A."/>
            <person name="Ngan C.Y."/>
            <person name="Daum C."/>
            <person name="Chiniquy J."/>
            <person name="Barry K."/>
            <person name="LaButti K."/>
            <person name="Simmons B.A."/>
            <person name="Magnuson J.K."/>
            <person name="Mortensen U.H."/>
            <person name="Larsen T.O."/>
            <person name="Grigoriev I.V."/>
            <person name="Baker S.E."/>
            <person name="Andersen M.R."/>
            <person name="Nordberg H.P."/>
            <person name="Cantor M.N."/>
            <person name="Hua S.X."/>
        </authorList>
    </citation>
    <scope>NUCLEOTIDE SEQUENCE [LARGE SCALE GENOMIC DNA]</scope>
    <source>
        <strain evidence="7 8">CBS 102.13</strain>
    </source>
</reference>
<dbReference type="CDD" id="cd00067">
    <property type="entry name" value="GAL4"/>
    <property type="match status" value="1"/>
</dbReference>
<evidence type="ECO:0000256" key="1">
    <source>
        <dbReference type="ARBA" id="ARBA00023015"/>
    </source>
</evidence>
<evidence type="ECO:0000313" key="7">
    <source>
        <dbReference type="EMBL" id="PLB42588.1"/>
    </source>
</evidence>
<dbReference type="AlphaFoldDB" id="A0A2I2FPM7"/>
<dbReference type="InterPro" id="IPR001138">
    <property type="entry name" value="Zn2Cys6_DnaBD"/>
</dbReference>
<dbReference type="GO" id="GO:0009893">
    <property type="term" value="P:positive regulation of metabolic process"/>
    <property type="evidence" value="ECO:0007669"/>
    <property type="project" value="UniProtKB-ARBA"/>
</dbReference>
<keyword evidence="2" id="KW-0238">DNA-binding</keyword>
<sequence>MDTTLGTNDNLMGLRTSCDRCRSQKLRCVPLSKTDPTGPCQRCSKSKEPRPCVFSQRLRTGRQKKTADNQQVMPRKSKTKFAQSLPGMSAFSLSTSVSRESSVAGDTPVSSGTPRLRWQLEEKTASVDSTQDESTMTGVWDHDGFLDSALVFASPPSSSYPDDFCADMEAFLGVGNLLRTPQDTINTDLGGDLAVMEPAQRPGGPLIGLASLLPIMSRYESQLHEYGGELDNYPIGDALFLCQRFHAVLSSQCHLPSTSARVQMDMPTKLLTLSCYMILTRIYSLIFKYMQQSLGNLPNTHSLHDDGGAAGLFMEDIHAYQGLRLGQLQQTCFCGGCEAATRTKKAVSMLLDALGSIEGALGLPSDGRVTIETSTDENITPNRNRRDRTQLLDEGLMAGLINGRLHKTVRGQVRELRATIEEVEDLLNSLL</sequence>
<evidence type="ECO:0000256" key="3">
    <source>
        <dbReference type="ARBA" id="ARBA00023163"/>
    </source>
</evidence>
<keyword evidence="1" id="KW-0805">Transcription regulation</keyword>
<evidence type="ECO:0000313" key="8">
    <source>
        <dbReference type="Proteomes" id="UP000234585"/>
    </source>
</evidence>
<dbReference type="GO" id="GO:0008270">
    <property type="term" value="F:zinc ion binding"/>
    <property type="evidence" value="ECO:0007669"/>
    <property type="project" value="InterPro"/>
</dbReference>
<feature type="domain" description="Zn(2)-C6 fungal-type" evidence="6">
    <location>
        <begin position="17"/>
        <end position="54"/>
    </location>
</feature>
<accession>A0A2I2FPM7</accession>
<dbReference type="GeneID" id="36527588"/>
<dbReference type="EMBL" id="KZ559117">
    <property type="protein sequence ID" value="PLB42588.1"/>
    <property type="molecule type" value="Genomic_DNA"/>
</dbReference>
<dbReference type="InterPro" id="IPR036864">
    <property type="entry name" value="Zn2-C6_fun-type_DNA-bd_sf"/>
</dbReference>